<evidence type="ECO:0000259" key="1">
    <source>
        <dbReference type="Pfam" id="PF00768"/>
    </source>
</evidence>
<dbReference type="Gene3D" id="3.40.710.10">
    <property type="entry name" value="DD-peptidase/beta-lactamase superfamily"/>
    <property type="match status" value="1"/>
</dbReference>
<organism evidence="2 3">
    <name type="scientific">Candidatus Anaerostipes avistercoris</name>
    <dbReference type="NCBI Taxonomy" id="2838462"/>
    <lineage>
        <taxon>Bacteria</taxon>
        <taxon>Bacillati</taxon>
        <taxon>Bacillota</taxon>
        <taxon>Clostridia</taxon>
        <taxon>Lachnospirales</taxon>
        <taxon>Lachnospiraceae</taxon>
        <taxon>Anaerostipes</taxon>
    </lineage>
</organism>
<dbReference type="GO" id="GO:0006508">
    <property type="term" value="P:proteolysis"/>
    <property type="evidence" value="ECO:0007669"/>
    <property type="project" value="InterPro"/>
</dbReference>
<accession>A0A9D2PLM3</accession>
<evidence type="ECO:0000313" key="3">
    <source>
        <dbReference type="Proteomes" id="UP000823904"/>
    </source>
</evidence>
<reference evidence="2" key="2">
    <citation type="submission" date="2021-04" db="EMBL/GenBank/DDBJ databases">
        <authorList>
            <person name="Gilroy R."/>
        </authorList>
    </citation>
    <scope>NUCLEOTIDE SEQUENCE</scope>
    <source>
        <strain evidence="2">ChiSjej3B21-8574</strain>
    </source>
</reference>
<evidence type="ECO:0000313" key="2">
    <source>
        <dbReference type="EMBL" id="HJC51680.1"/>
    </source>
</evidence>
<dbReference type="InterPro" id="IPR001967">
    <property type="entry name" value="Peptidase_S11_N"/>
</dbReference>
<reference evidence="2" key="1">
    <citation type="journal article" date="2021" name="PeerJ">
        <title>Extensive microbial diversity within the chicken gut microbiome revealed by metagenomics and culture.</title>
        <authorList>
            <person name="Gilroy R."/>
            <person name="Ravi A."/>
            <person name="Getino M."/>
            <person name="Pursley I."/>
            <person name="Horton D.L."/>
            <person name="Alikhan N.F."/>
            <person name="Baker D."/>
            <person name="Gharbi K."/>
            <person name="Hall N."/>
            <person name="Watson M."/>
            <person name="Adriaenssens E.M."/>
            <person name="Foster-Nyarko E."/>
            <person name="Jarju S."/>
            <person name="Secka A."/>
            <person name="Antonio M."/>
            <person name="Oren A."/>
            <person name="Chaudhuri R.R."/>
            <person name="La Ragione R."/>
            <person name="Hildebrand F."/>
            <person name="Pallen M.J."/>
        </authorList>
    </citation>
    <scope>NUCLEOTIDE SEQUENCE</scope>
    <source>
        <strain evidence="2">ChiSjej3B21-8574</strain>
    </source>
</reference>
<comment type="caution">
    <text evidence="2">The sequence shown here is derived from an EMBL/GenBank/DDBJ whole genome shotgun (WGS) entry which is preliminary data.</text>
</comment>
<dbReference type="AlphaFoldDB" id="A0A9D2PLM3"/>
<dbReference type="EMBL" id="DWWD01000049">
    <property type="protein sequence ID" value="HJC51680.1"/>
    <property type="molecule type" value="Genomic_DNA"/>
</dbReference>
<proteinExistence type="predicted"/>
<dbReference type="Proteomes" id="UP000823904">
    <property type="component" value="Unassembled WGS sequence"/>
</dbReference>
<feature type="domain" description="Peptidase S11 D-alanyl-D-alanine carboxypeptidase A N-terminal" evidence="1">
    <location>
        <begin position="33"/>
        <end position="140"/>
    </location>
</feature>
<protein>
    <recommendedName>
        <fullName evidence="1">Peptidase S11 D-alanyl-D-alanine carboxypeptidase A N-terminal domain-containing protein</fullName>
    </recommendedName>
</protein>
<dbReference type="Pfam" id="PF00768">
    <property type="entry name" value="Peptidase_S11"/>
    <property type="match status" value="1"/>
</dbReference>
<dbReference type="GO" id="GO:0009002">
    <property type="term" value="F:serine-type D-Ala-D-Ala carboxypeptidase activity"/>
    <property type="evidence" value="ECO:0007669"/>
    <property type="project" value="InterPro"/>
</dbReference>
<dbReference type="SUPFAM" id="SSF56601">
    <property type="entry name" value="beta-lactamase/transpeptidase-like"/>
    <property type="match status" value="1"/>
</dbReference>
<dbReference type="InterPro" id="IPR012338">
    <property type="entry name" value="Beta-lactam/transpept-like"/>
</dbReference>
<name>A0A9D2PLM3_9FIRM</name>
<sequence length="160" mass="17626">MKKTRKTIIRTTAAAVCLMAAFILFQNRMLAGIQSPYAALMERDGEKIIAQKKGGRRIYPASMTKIMTCLVALEQVSDLDRRVIMEDSMIRTAKEQGASLAGFEPGESVSIRDLLYGMMLPSGAECCLRISKYLEGSEEKMADLAIEFPSVGNGIKEHTV</sequence>
<gene>
    <name evidence="2" type="ORF">H9754_14090</name>
</gene>